<dbReference type="Gene3D" id="3.40.710.10">
    <property type="entry name" value="DD-peptidase/beta-lactamase superfamily"/>
    <property type="match status" value="1"/>
</dbReference>
<evidence type="ECO:0000256" key="1">
    <source>
        <dbReference type="PROSITE-ProRule" id="PRU00339"/>
    </source>
</evidence>
<dbReference type="Proteomes" id="UP000575241">
    <property type="component" value="Unassembled WGS sequence"/>
</dbReference>
<organism evidence="4 5">
    <name type="scientific">Sphingomonas kyeonggiensis</name>
    <dbReference type="NCBI Taxonomy" id="1268553"/>
    <lineage>
        <taxon>Bacteria</taxon>
        <taxon>Pseudomonadati</taxon>
        <taxon>Pseudomonadota</taxon>
        <taxon>Alphaproteobacteria</taxon>
        <taxon>Sphingomonadales</taxon>
        <taxon>Sphingomonadaceae</taxon>
        <taxon>Sphingomonas</taxon>
    </lineage>
</organism>
<gene>
    <name evidence="4" type="ORF">HNP52_004576</name>
</gene>
<keyword evidence="5" id="KW-1185">Reference proteome</keyword>
<sequence length="502" mass="54723">MAVTKRKRAWQRATSLGVTLGAMPALVACASPAMAQVPAPPSATTPTEQALDTALDAYLRAATRNEQFSGTVLLARGGKPVFVRSYGMANYELGVPNGADTVYRLASVTKQFTALAVMQLQEQGKLQVDDPICRYLTDCPAVWQPITIRQLLNHTSGIPNFSSLPEWDEMLSRRDYKPIELVALFRDLPLKFAPGEKYDYSNSGYHLLGLIIERASGMGWGEYVKQRILVPLGMTHSGDDNTRALIPHRASGYYSLGTTFINAPIISRTVGYAAGGLYSTVGDLLLWDRALVPGKLVGQASLDAMFTPAKSNYGFGWRIAERFGRREMDHSGSDNGFSTYIIRFPVDGLTAIVLSNSDRASAGKVGNAMAAIAFGQPVTLPVAQLREILWDRIDRGGVADAIAHYGELKRSGAKLDFSDDALVGLGYDLYEAHRYTDAKAIFRFNLTVYPKSAYSHDGLADIAVAEGDPKQAITLFRQSLALDPTNTYASDALKRLQAAHRL</sequence>
<feature type="signal peptide" evidence="2">
    <location>
        <begin position="1"/>
        <end position="35"/>
    </location>
</feature>
<feature type="repeat" description="TPR" evidence="1">
    <location>
        <begin position="453"/>
        <end position="486"/>
    </location>
</feature>
<dbReference type="PROSITE" id="PS50005">
    <property type="entry name" value="TPR"/>
    <property type="match status" value="1"/>
</dbReference>
<accession>A0A7W7NV06</accession>
<dbReference type="PROSITE" id="PS51257">
    <property type="entry name" value="PROKAR_LIPOPROTEIN"/>
    <property type="match status" value="1"/>
</dbReference>
<dbReference type="InterPro" id="IPR050491">
    <property type="entry name" value="AmpC-like"/>
</dbReference>
<proteinExistence type="predicted"/>
<dbReference type="InterPro" id="IPR019734">
    <property type="entry name" value="TPR_rpt"/>
</dbReference>
<name>A0A7W7NV06_9SPHN</name>
<keyword evidence="2" id="KW-0732">Signal</keyword>
<reference evidence="4 5" key="1">
    <citation type="submission" date="2020-08" db="EMBL/GenBank/DDBJ databases">
        <title>Functional genomics of gut bacteria from endangered species of beetles.</title>
        <authorList>
            <person name="Carlos-Shanley C."/>
        </authorList>
    </citation>
    <scope>NUCLEOTIDE SEQUENCE [LARGE SCALE GENOMIC DNA]</scope>
    <source>
        <strain evidence="4 5">S00224</strain>
    </source>
</reference>
<feature type="domain" description="Beta-lactamase-related" evidence="3">
    <location>
        <begin position="59"/>
        <end position="360"/>
    </location>
</feature>
<dbReference type="Pfam" id="PF00144">
    <property type="entry name" value="Beta-lactamase"/>
    <property type="match status" value="1"/>
</dbReference>
<dbReference type="PANTHER" id="PTHR46825:SF9">
    <property type="entry name" value="BETA-LACTAMASE-RELATED DOMAIN-CONTAINING PROTEIN"/>
    <property type="match status" value="1"/>
</dbReference>
<evidence type="ECO:0000256" key="2">
    <source>
        <dbReference type="SAM" id="SignalP"/>
    </source>
</evidence>
<dbReference type="PANTHER" id="PTHR46825">
    <property type="entry name" value="D-ALANYL-D-ALANINE-CARBOXYPEPTIDASE/ENDOPEPTIDASE AMPH"/>
    <property type="match status" value="1"/>
</dbReference>
<dbReference type="InterPro" id="IPR011990">
    <property type="entry name" value="TPR-like_helical_dom_sf"/>
</dbReference>
<evidence type="ECO:0000313" key="5">
    <source>
        <dbReference type="Proteomes" id="UP000575241"/>
    </source>
</evidence>
<keyword evidence="1" id="KW-0802">TPR repeat</keyword>
<comment type="caution">
    <text evidence="4">The sequence shown here is derived from an EMBL/GenBank/DDBJ whole genome shotgun (WGS) entry which is preliminary data.</text>
</comment>
<dbReference type="SUPFAM" id="SSF56601">
    <property type="entry name" value="beta-lactamase/transpeptidase-like"/>
    <property type="match status" value="1"/>
</dbReference>
<feature type="chain" id="PRO_5030886504" evidence="2">
    <location>
        <begin position="36"/>
        <end position="502"/>
    </location>
</feature>
<dbReference type="AlphaFoldDB" id="A0A7W7NV06"/>
<dbReference type="InterPro" id="IPR001466">
    <property type="entry name" value="Beta-lactam-related"/>
</dbReference>
<evidence type="ECO:0000313" key="4">
    <source>
        <dbReference type="EMBL" id="MBB4841472.1"/>
    </source>
</evidence>
<dbReference type="EMBL" id="JACHLN010000006">
    <property type="protein sequence ID" value="MBB4841472.1"/>
    <property type="molecule type" value="Genomic_DNA"/>
</dbReference>
<dbReference type="SUPFAM" id="SSF48452">
    <property type="entry name" value="TPR-like"/>
    <property type="match status" value="1"/>
</dbReference>
<evidence type="ECO:0000259" key="3">
    <source>
        <dbReference type="Pfam" id="PF00144"/>
    </source>
</evidence>
<dbReference type="Gene3D" id="1.25.40.10">
    <property type="entry name" value="Tetratricopeptide repeat domain"/>
    <property type="match status" value="1"/>
</dbReference>
<dbReference type="RefSeq" id="WP_184171380.1">
    <property type="nucleotide sequence ID" value="NZ_JACHLN010000006.1"/>
</dbReference>
<protein>
    <submittedName>
        <fullName evidence="4">CubicO group peptidase (Beta-lactamase class C family)</fullName>
    </submittedName>
</protein>
<dbReference type="InterPro" id="IPR012338">
    <property type="entry name" value="Beta-lactam/transpept-like"/>
</dbReference>